<dbReference type="AlphaFoldDB" id="A0AAV2VTU8"/>
<organism evidence="1 2">
    <name type="scientific">Vibrio nigripulchritudo SOn1</name>
    <dbReference type="NCBI Taxonomy" id="1238450"/>
    <lineage>
        <taxon>Bacteria</taxon>
        <taxon>Pseudomonadati</taxon>
        <taxon>Pseudomonadota</taxon>
        <taxon>Gammaproteobacteria</taxon>
        <taxon>Vibrionales</taxon>
        <taxon>Vibrionaceae</taxon>
        <taxon>Vibrio</taxon>
    </lineage>
</organism>
<name>A0AAV2VTU8_9VIBR</name>
<evidence type="ECO:0000313" key="1">
    <source>
        <dbReference type="EMBL" id="CCO47844.1"/>
    </source>
</evidence>
<dbReference type="Proteomes" id="UP000018211">
    <property type="component" value="Unassembled WGS sequence"/>
</dbReference>
<proteinExistence type="predicted"/>
<protein>
    <submittedName>
        <fullName evidence="1">Uncharacterized protein</fullName>
    </submittedName>
</protein>
<dbReference type="EMBL" id="CAOF01000132">
    <property type="protein sequence ID" value="CCO47844.1"/>
    <property type="molecule type" value="Genomic_DNA"/>
</dbReference>
<reference evidence="1 2" key="1">
    <citation type="journal article" date="2013" name="ISME J.">
        <title>Comparative genomics of pathogenic lineages of Vibrio nigripulchritudo identifies virulence-associated traits.</title>
        <authorList>
            <person name="Goudenege D."/>
            <person name="Labreuche Y."/>
            <person name="Krin E."/>
            <person name="Ansquer D."/>
            <person name="Mangenot S."/>
            <person name="Calteau A."/>
            <person name="Medigue C."/>
            <person name="Mazel D."/>
            <person name="Polz M.F."/>
            <person name="Le Roux F."/>
        </authorList>
    </citation>
    <scope>NUCLEOTIDE SEQUENCE [LARGE SCALE GENOMIC DNA]</scope>
    <source>
        <strain evidence="1 2">SOn1</strain>
    </source>
</reference>
<evidence type="ECO:0000313" key="2">
    <source>
        <dbReference type="Proteomes" id="UP000018211"/>
    </source>
</evidence>
<gene>
    <name evidence="1" type="ORF">VIBNISOn1_400006</name>
</gene>
<comment type="caution">
    <text evidence="1">The sequence shown here is derived from an EMBL/GenBank/DDBJ whole genome shotgun (WGS) entry which is preliminary data.</text>
</comment>
<accession>A0AAV2VTU8</accession>
<sequence length="27" mass="3075">MITKTPEYFEVKEVELKITSTDNGSKS</sequence>